<comment type="caution">
    <text evidence="1">The sequence shown here is derived from an EMBL/GenBank/DDBJ whole genome shotgun (WGS) entry which is preliminary data.</text>
</comment>
<evidence type="ECO:0000313" key="1">
    <source>
        <dbReference type="EMBL" id="KLA01457.1"/>
    </source>
</evidence>
<accession>A0A0G8CQZ6</accession>
<reference evidence="2" key="2">
    <citation type="submission" date="2015-04" db="EMBL/GenBank/DDBJ databases">
        <title>Draft Genome Sequences of Eight Spore-Forming Food Isolates of Bacillus cereus Genome sequencing.</title>
        <authorList>
            <person name="Krawcyk A.O."/>
            <person name="de Jong A."/>
            <person name="Eijlander R.T."/>
            <person name="Berendsen E.M."/>
            <person name="Holsappel S."/>
            <person name="Wells-Bennik M."/>
            <person name="Kuipers O.P."/>
        </authorList>
    </citation>
    <scope>NUCLEOTIDE SEQUENCE [LARGE SCALE GENOMIC DNA]</scope>
    <source>
        <strain evidence="2">B4147</strain>
    </source>
</reference>
<protein>
    <submittedName>
        <fullName evidence="1">Uncharacterized protein</fullName>
    </submittedName>
</protein>
<dbReference type="EMBL" id="LCYN01000001">
    <property type="protein sequence ID" value="KLA01457.1"/>
    <property type="molecule type" value="Genomic_DNA"/>
</dbReference>
<gene>
    <name evidence="1" type="ORF">B4147_1124</name>
</gene>
<dbReference type="AlphaFoldDB" id="A0A0G8CQZ6"/>
<organism evidence="1 2">
    <name type="scientific">Bacillus wiedmannii</name>
    <dbReference type="NCBI Taxonomy" id="1890302"/>
    <lineage>
        <taxon>Bacteria</taxon>
        <taxon>Bacillati</taxon>
        <taxon>Bacillota</taxon>
        <taxon>Bacilli</taxon>
        <taxon>Bacillales</taxon>
        <taxon>Bacillaceae</taxon>
        <taxon>Bacillus</taxon>
        <taxon>Bacillus cereus group</taxon>
    </lineage>
</organism>
<dbReference type="PATRIC" id="fig|1396.433.peg.176"/>
<dbReference type="Proteomes" id="UP000035350">
    <property type="component" value="Unassembled WGS sequence"/>
</dbReference>
<proteinExistence type="predicted"/>
<evidence type="ECO:0000313" key="2">
    <source>
        <dbReference type="Proteomes" id="UP000035350"/>
    </source>
</evidence>
<name>A0A0G8CQZ6_9BACI</name>
<sequence>MKGHPDFHQALEMEMNGKNKECMNEKPSEEQVEQLKRNKVKHVDDMCKLEAEYYIERLLVTK</sequence>
<reference evidence="1 2" key="1">
    <citation type="journal article" date="2015" name="Genome Announc.">
        <title>Next-Generation Whole-Genome Sequencing of Eight Strains of Bacillus cereus, Isolated from Food.</title>
        <authorList>
            <person name="Krawczyk A.O."/>
            <person name="de Jong A."/>
            <person name="Eijlander R.T."/>
            <person name="Berendsen E.M."/>
            <person name="Holsappel S."/>
            <person name="Wells-Bennik M.H."/>
            <person name="Kuipers O.P."/>
        </authorList>
    </citation>
    <scope>NUCLEOTIDE SEQUENCE [LARGE SCALE GENOMIC DNA]</scope>
    <source>
        <strain evidence="1 2">B4147</strain>
    </source>
</reference>